<gene>
    <name evidence="2" type="ORF">DWU99_00335</name>
</gene>
<feature type="transmembrane region" description="Helical" evidence="1">
    <location>
        <begin position="57"/>
        <end position="75"/>
    </location>
</feature>
<dbReference type="RefSeq" id="WP_115476010.1">
    <property type="nucleotide sequence ID" value="NZ_QRBF01000001.1"/>
</dbReference>
<dbReference type="Proteomes" id="UP000255334">
    <property type="component" value="Unassembled WGS sequence"/>
</dbReference>
<evidence type="ECO:0000313" key="2">
    <source>
        <dbReference type="EMBL" id="RDS85759.1"/>
    </source>
</evidence>
<keyword evidence="1" id="KW-1133">Transmembrane helix</keyword>
<proteinExistence type="predicted"/>
<feature type="transmembrane region" description="Helical" evidence="1">
    <location>
        <begin position="25"/>
        <end position="45"/>
    </location>
</feature>
<accession>A0A370XBI0</accession>
<evidence type="ECO:0000256" key="1">
    <source>
        <dbReference type="SAM" id="Phobius"/>
    </source>
</evidence>
<feature type="transmembrane region" description="Helical" evidence="1">
    <location>
        <begin position="95"/>
        <end position="112"/>
    </location>
</feature>
<dbReference type="EMBL" id="QRBF01000001">
    <property type="protein sequence ID" value="RDS85759.1"/>
    <property type="molecule type" value="Genomic_DNA"/>
</dbReference>
<keyword evidence="1" id="KW-0472">Membrane</keyword>
<protein>
    <submittedName>
        <fullName evidence="2">Uncharacterized protein</fullName>
    </submittedName>
</protein>
<keyword evidence="1" id="KW-0812">Transmembrane</keyword>
<dbReference type="AlphaFoldDB" id="A0A370XBI0"/>
<reference evidence="2 3" key="1">
    <citation type="submission" date="2018-07" db="EMBL/GenBank/DDBJ databases">
        <title>Dyella monticola sp. nov. and Dyella psychrodurans sp. nov. isolated from monsoon evergreen broad-leaved forest soil of Dinghu Mountain, China.</title>
        <authorList>
            <person name="Gao Z."/>
            <person name="Qiu L."/>
        </authorList>
    </citation>
    <scope>NUCLEOTIDE SEQUENCE [LARGE SCALE GENOMIC DNA]</scope>
    <source>
        <strain evidence="2 3">4MSK11</strain>
    </source>
</reference>
<name>A0A370XBI0_9GAMM</name>
<organism evidence="2 3">
    <name type="scientific">Dyella psychrodurans</name>
    <dbReference type="NCBI Taxonomy" id="1927960"/>
    <lineage>
        <taxon>Bacteria</taxon>
        <taxon>Pseudomonadati</taxon>
        <taxon>Pseudomonadota</taxon>
        <taxon>Gammaproteobacteria</taxon>
        <taxon>Lysobacterales</taxon>
        <taxon>Rhodanobacteraceae</taxon>
        <taxon>Dyella</taxon>
    </lineage>
</organism>
<evidence type="ECO:0000313" key="3">
    <source>
        <dbReference type="Proteomes" id="UP000255334"/>
    </source>
</evidence>
<sequence length="140" mass="16954">MFLFLLHFWWWEFRLTTVQHWSFNLYLFVVIYALLLYLLCALVFPEQIGDYSGYREYFYSRRAWFFGTLAMMYVVDYADTWIKGSDYLRSFGAEYAIRNTCCVVFSLIAIWTRRPRYHAAFALAGVIYQLSWIAREFETL</sequence>
<dbReference type="OrthoDB" id="9803673at2"/>
<comment type="caution">
    <text evidence="2">The sequence shown here is derived from an EMBL/GenBank/DDBJ whole genome shotgun (WGS) entry which is preliminary data.</text>
</comment>
<keyword evidence="3" id="KW-1185">Reference proteome</keyword>